<name>A0ABT9JNX8_9PROT</name>
<evidence type="ECO:0000313" key="3">
    <source>
        <dbReference type="Proteomes" id="UP001225906"/>
    </source>
</evidence>
<gene>
    <name evidence="2" type="ORF">Q9291_00405</name>
</gene>
<evidence type="ECO:0000256" key="1">
    <source>
        <dbReference type="SAM" id="SignalP"/>
    </source>
</evidence>
<sequence length="221" mass="22721">MLRLAVVLSLLAAMPVTAHASTVISLESSYCSGQMSISSLSGASLSCDGNLTLNGGWINADASILIHADGDLLLENLNLNAQEISLSTFQGGIHIANTVNINAVQNDGSGGGQVVISAGNNGLFPKTPIIHWQAFDLSVNAGSTVHFNMPSTHTSAPSGVIAVGGQIVIKPDGAIEISSSQISSPLINTPLTASVSAVPEANRAAMLWLGLGLLAFRRRLL</sequence>
<keyword evidence="1" id="KW-0732">Signal</keyword>
<organism evidence="2 3">
    <name type="scientific">Methylophilus aquaticus</name>
    <dbReference type="NCBI Taxonomy" id="1971610"/>
    <lineage>
        <taxon>Bacteria</taxon>
        <taxon>Pseudomonadati</taxon>
        <taxon>Pseudomonadota</taxon>
        <taxon>Betaproteobacteria</taxon>
        <taxon>Nitrosomonadales</taxon>
        <taxon>Methylophilaceae</taxon>
        <taxon>Methylophilus</taxon>
    </lineage>
</organism>
<keyword evidence="3" id="KW-1185">Reference proteome</keyword>
<dbReference type="Proteomes" id="UP001225906">
    <property type="component" value="Unassembled WGS sequence"/>
</dbReference>
<accession>A0ABT9JNX8</accession>
<reference evidence="3" key="1">
    <citation type="journal article" date="2019" name="Int. J. Syst. Evol. Microbiol.">
        <title>The Global Catalogue of Microorganisms (GCM) 10K type strain sequencing project: providing services to taxonomists for standard genome sequencing and annotation.</title>
        <authorList>
            <consortium name="The Broad Institute Genomics Platform"/>
            <consortium name="The Broad Institute Genome Sequencing Center for Infectious Disease"/>
            <person name="Wu L."/>
            <person name="Ma J."/>
        </authorList>
    </citation>
    <scope>NUCLEOTIDE SEQUENCE [LARGE SCALE GENOMIC DNA]</scope>
    <source>
        <strain evidence="3">VKM B-3159</strain>
    </source>
</reference>
<dbReference type="EMBL" id="JAVCAP010000001">
    <property type="protein sequence ID" value="MDP8566295.1"/>
    <property type="molecule type" value="Genomic_DNA"/>
</dbReference>
<protein>
    <recommendedName>
        <fullName evidence="4">IPTL-CTERM sorting domain-containing protein</fullName>
    </recommendedName>
</protein>
<comment type="caution">
    <text evidence="2">The sequence shown here is derived from an EMBL/GenBank/DDBJ whole genome shotgun (WGS) entry which is preliminary data.</text>
</comment>
<feature type="chain" id="PRO_5047061067" description="IPTL-CTERM sorting domain-containing protein" evidence="1">
    <location>
        <begin position="21"/>
        <end position="221"/>
    </location>
</feature>
<feature type="signal peptide" evidence="1">
    <location>
        <begin position="1"/>
        <end position="20"/>
    </location>
</feature>
<evidence type="ECO:0008006" key="4">
    <source>
        <dbReference type="Google" id="ProtNLM"/>
    </source>
</evidence>
<proteinExistence type="predicted"/>
<dbReference type="RefSeq" id="WP_306388006.1">
    <property type="nucleotide sequence ID" value="NZ_JAVCAP010000001.1"/>
</dbReference>
<evidence type="ECO:0000313" key="2">
    <source>
        <dbReference type="EMBL" id="MDP8566295.1"/>
    </source>
</evidence>